<evidence type="ECO:0000313" key="2">
    <source>
        <dbReference type="Proteomes" id="UP000054477"/>
    </source>
</evidence>
<sequence length="80" mass="9104">PIRSNLAFGFMEKGCPLPEYHVQLNNLTSFRNMIPNRSKPAFGSVESRVYYKKLRPTGEFLLDFYPLGLYLTEIASGITS</sequence>
<reference evidence="1 2" key="1">
    <citation type="submission" date="2014-04" db="EMBL/GenBank/DDBJ databases">
        <authorList>
            <consortium name="DOE Joint Genome Institute"/>
            <person name="Kuo A."/>
            <person name="Kohler A."/>
            <person name="Nagy L.G."/>
            <person name="Floudas D."/>
            <person name="Copeland A."/>
            <person name="Barry K.W."/>
            <person name="Cichocki N."/>
            <person name="Veneault-Fourrey C."/>
            <person name="LaButti K."/>
            <person name="Lindquist E.A."/>
            <person name="Lipzen A."/>
            <person name="Lundell T."/>
            <person name="Morin E."/>
            <person name="Murat C."/>
            <person name="Sun H."/>
            <person name="Tunlid A."/>
            <person name="Henrissat B."/>
            <person name="Grigoriev I.V."/>
            <person name="Hibbett D.S."/>
            <person name="Martin F."/>
            <person name="Nordberg H.P."/>
            <person name="Cantor M.N."/>
            <person name="Hua S.X."/>
        </authorList>
    </citation>
    <scope>NUCLEOTIDE SEQUENCE [LARGE SCALE GENOMIC DNA]</scope>
    <source>
        <strain evidence="1 2">LaAM-08-1</strain>
    </source>
</reference>
<dbReference type="HOGENOM" id="CLU_2596559_0_0_1"/>
<proteinExistence type="predicted"/>
<organism evidence="1 2">
    <name type="scientific">Laccaria amethystina LaAM-08-1</name>
    <dbReference type="NCBI Taxonomy" id="1095629"/>
    <lineage>
        <taxon>Eukaryota</taxon>
        <taxon>Fungi</taxon>
        <taxon>Dikarya</taxon>
        <taxon>Basidiomycota</taxon>
        <taxon>Agaricomycotina</taxon>
        <taxon>Agaricomycetes</taxon>
        <taxon>Agaricomycetidae</taxon>
        <taxon>Agaricales</taxon>
        <taxon>Agaricineae</taxon>
        <taxon>Hydnangiaceae</taxon>
        <taxon>Laccaria</taxon>
    </lineage>
</organism>
<accession>A0A0C9XT42</accession>
<evidence type="ECO:0000313" key="1">
    <source>
        <dbReference type="EMBL" id="KIJ99047.1"/>
    </source>
</evidence>
<dbReference type="AlphaFoldDB" id="A0A0C9XT42"/>
<dbReference type="Proteomes" id="UP000054477">
    <property type="component" value="Unassembled WGS sequence"/>
</dbReference>
<dbReference type="EMBL" id="KN838655">
    <property type="protein sequence ID" value="KIJ99047.1"/>
    <property type="molecule type" value="Genomic_DNA"/>
</dbReference>
<protein>
    <submittedName>
        <fullName evidence="1">Uncharacterized protein</fullName>
    </submittedName>
</protein>
<name>A0A0C9XT42_9AGAR</name>
<gene>
    <name evidence="1" type="ORF">K443DRAFT_102903</name>
</gene>
<reference evidence="2" key="2">
    <citation type="submission" date="2015-01" db="EMBL/GenBank/DDBJ databases">
        <title>Evolutionary Origins and Diversification of the Mycorrhizal Mutualists.</title>
        <authorList>
            <consortium name="DOE Joint Genome Institute"/>
            <consortium name="Mycorrhizal Genomics Consortium"/>
            <person name="Kohler A."/>
            <person name="Kuo A."/>
            <person name="Nagy L.G."/>
            <person name="Floudas D."/>
            <person name="Copeland A."/>
            <person name="Barry K.W."/>
            <person name="Cichocki N."/>
            <person name="Veneault-Fourrey C."/>
            <person name="LaButti K."/>
            <person name="Lindquist E.A."/>
            <person name="Lipzen A."/>
            <person name="Lundell T."/>
            <person name="Morin E."/>
            <person name="Murat C."/>
            <person name="Riley R."/>
            <person name="Ohm R."/>
            <person name="Sun H."/>
            <person name="Tunlid A."/>
            <person name="Henrissat B."/>
            <person name="Grigoriev I.V."/>
            <person name="Hibbett D.S."/>
            <person name="Martin F."/>
        </authorList>
    </citation>
    <scope>NUCLEOTIDE SEQUENCE [LARGE SCALE GENOMIC DNA]</scope>
    <source>
        <strain evidence="2">LaAM-08-1</strain>
    </source>
</reference>
<feature type="non-terminal residue" evidence="1">
    <location>
        <position position="1"/>
    </location>
</feature>
<keyword evidence="2" id="KW-1185">Reference proteome</keyword>